<evidence type="ECO:0000256" key="1">
    <source>
        <dbReference type="SAM" id="MobiDB-lite"/>
    </source>
</evidence>
<dbReference type="Pfam" id="PF18151">
    <property type="entry name" value="DUF5601"/>
    <property type="match status" value="1"/>
</dbReference>
<feature type="domain" description="VPS9" evidence="2">
    <location>
        <begin position="98"/>
        <end position="238"/>
    </location>
</feature>
<dbReference type="SMART" id="SM00167">
    <property type="entry name" value="VPS9"/>
    <property type="match status" value="1"/>
</dbReference>
<dbReference type="Proteomes" id="UP000825935">
    <property type="component" value="Chromosome 4"/>
</dbReference>
<feature type="region of interest" description="Disordered" evidence="1">
    <location>
        <begin position="275"/>
        <end position="296"/>
    </location>
</feature>
<dbReference type="GO" id="GO:0005085">
    <property type="term" value="F:guanyl-nucleotide exchange factor activity"/>
    <property type="evidence" value="ECO:0007669"/>
    <property type="project" value="InterPro"/>
</dbReference>
<dbReference type="GO" id="GO:0030139">
    <property type="term" value="C:endocytic vesicle"/>
    <property type="evidence" value="ECO:0007669"/>
    <property type="project" value="TreeGrafter"/>
</dbReference>
<dbReference type="OMA" id="FREYPYL"/>
<dbReference type="GO" id="GO:0016192">
    <property type="term" value="P:vesicle-mediated transport"/>
    <property type="evidence" value="ECO:0007669"/>
    <property type="project" value="InterPro"/>
</dbReference>
<dbReference type="InterPro" id="IPR041545">
    <property type="entry name" value="DUF5601"/>
</dbReference>
<dbReference type="GO" id="GO:0031267">
    <property type="term" value="F:small GTPase binding"/>
    <property type="evidence" value="ECO:0007669"/>
    <property type="project" value="TreeGrafter"/>
</dbReference>
<dbReference type="OrthoDB" id="300289at2759"/>
<organism evidence="3 4">
    <name type="scientific">Ceratopteris richardii</name>
    <name type="common">Triangle waterfern</name>
    <dbReference type="NCBI Taxonomy" id="49495"/>
    <lineage>
        <taxon>Eukaryota</taxon>
        <taxon>Viridiplantae</taxon>
        <taxon>Streptophyta</taxon>
        <taxon>Embryophyta</taxon>
        <taxon>Tracheophyta</taxon>
        <taxon>Polypodiopsida</taxon>
        <taxon>Polypodiidae</taxon>
        <taxon>Polypodiales</taxon>
        <taxon>Pteridineae</taxon>
        <taxon>Pteridaceae</taxon>
        <taxon>Parkerioideae</taxon>
        <taxon>Ceratopteris</taxon>
    </lineage>
</organism>
<dbReference type="PANTHER" id="PTHR23101:SF25">
    <property type="entry name" value="GTPASE-ACTIVATING PROTEIN AND VPS9 DOMAIN-CONTAINING PROTEIN 1"/>
    <property type="match status" value="1"/>
</dbReference>
<sequence>MDTVDFHDFLDRMRNPAAADLVRSIKSFILGLSSRPPNPENDSKSVQEFMSTMHETFKGHPLWTGASIEELENAGEGLEKYLMTKLYSRTFASVPEELEHDQRVYEKLRLLQQFIRPEHLDIPPKFQNESSWLLAQKDIQRINTYKNPRDKLQCILSCSTVIMNVSLAADETPPGADEFLPVLIYVIIKANPPQLYSNLMFIQRYRHHSRLVSEAAYFFTNLVSVESFIENLDAASLSMDEKEFQKNMASAKEFLEATSLPGALDVLPEQSQKQASERFDAQNVTTSRPASSSETKLSVQKLQANGSSSVLQADNSGHFVREYPFLYATVGDLRVEDVETLLNDYKELVLKYYALYKAVEELGLDEDILNVGKFKHVSSVSRQPKGEQIINQGVLGTAKIIADESMNRQNLSETEVPRQATGEHGVMHSGVLEAVQDTVDEKLNVQEVLETDDARTYALDVNIEEKIYSEMPEAKGSKELFENSAGNNQASLDHMPEVLASLMNEDSKN</sequence>
<proteinExistence type="predicted"/>
<evidence type="ECO:0000313" key="4">
    <source>
        <dbReference type="Proteomes" id="UP000825935"/>
    </source>
</evidence>
<dbReference type="AlphaFoldDB" id="A0A8T2V0F3"/>
<dbReference type="Pfam" id="PF02204">
    <property type="entry name" value="VPS9"/>
    <property type="match status" value="1"/>
</dbReference>
<evidence type="ECO:0000259" key="2">
    <source>
        <dbReference type="PROSITE" id="PS51205"/>
    </source>
</evidence>
<dbReference type="EMBL" id="CM035409">
    <property type="protein sequence ID" value="KAH7439275.1"/>
    <property type="molecule type" value="Genomic_DNA"/>
</dbReference>
<dbReference type="InterPro" id="IPR045046">
    <property type="entry name" value="Vps9-like"/>
</dbReference>
<feature type="compositionally biased region" description="Polar residues" evidence="1">
    <location>
        <begin position="282"/>
        <end position="296"/>
    </location>
</feature>
<dbReference type="PROSITE" id="PS51205">
    <property type="entry name" value="VPS9"/>
    <property type="match status" value="1"/>
</dbReference>
<reference evidence="3" key="1">
    <citation type="submission" date="2021-08" db="EMBL/GenBank/DDBJ databases">
        <title>WGS assembly of Ceratopteris richardii.</title>
        <authorList>
            <person name="Marchant D.B."/>
            <person name="Chen G."/>
            <person name="Jenkins J."/>
            <person name="Shu S."/>
            <person name="Leebens-Mack J."/>
            <person name="Grimwood J."/>
            <person name="Schmutz J."/>
            <person name="Soltis P."/>
            <person name="Soltis D."/>
            <person name="Chen Z.-H."/>
        </authorList>
    </citation>
    <scope>NUCLEOTIDE SEQUENCE</scope>
    <source>
        <strain evidence="3">Whitten #5841</strain>
        <tissue evidence="3">Leaf</tissue>
    </source>
</reference>
<comment type="caution">
    <text evidence="3">The sequence shown here is derived from an EMBL/GenBank/DDBJ whole genome shotgun (WGS) entry which is preliminary data.</text>
</comment>
<protein>
    <recommendedName>
        <fullName evidence="2">VPS9 domain-containing protein</fullName>
    </recommendedName>
</protein>
<dbReference type="Gene3D" id="1.20.1050.80">
    <property type="entry name" value="VPS9 domain"/>
    <property type="match status" value="1"/>
</dbReference>
<dbReference type="SUPFAM" id="SSF109993">
    <property type="entry name" value="VPS9 domain"/>
    <property type="match status" value="1"/>
</dbReference>
<evidence type="ECO:0000313" key="3">
    <source>
        <dbReference type="EMBL" id="KAH7439275.1"/>
    </source>
</evidence>
<dbReference type="PANTHER" id="PTHR23101">
    <property type="entry name" value="RAB GDP/GTP EXCHANGE FACTOR"/>
    <property type="match status" value="1"/>
</dbReference>
<accession>A0A8T2V0F3</accession>
<dbReference type="InterPro" id="IPR003123">
    <property type="entry name" value="VPS9"/>
</dbReference>
<gene>
    <name evidence="3" type="ORF">KP509_04G053400</name>
</gene>
<dbReference type="Gene3D" id="1.10.246.120">
    <property type="match status" value="1"/>
</dbReference>
<dbReference type="InterPro" id="IPR037191">
    <property type="entry name" value="VPS9_dom_sf"/>
</dbReference>
<name>A0A8T2V0F3_CERRI</name>
<keyword evidence="4" id="KW-1185">Reference proteome</keyword>
<dbReference type="GO" id="GO:0005829">
    <property type="term" value="C:cytosol"/>
    <property type="evidence" value="ECO:0007669"/>
    <property type="project" value="TreeGrafter"/>
</dbReference>